<dbReference type="OrthoDB" id="10450648at2759"/>
<organism evidence="1 2">
    <name type="scientific">Gossypium schwendimanii</name>
    <name type="common">Cotton</name>
    <dbReference type="NCBI Taxonomy" id="34291"/>
    <lineage>
        <taxon>Eukaryota</taxon>
        <taxon>Viridiplantae</taxon>
        <taxon>Streptophyta</taxon>
        <taxon>Embryophyta</taxon>
        <taxon>Tracheophyta</taxon>
        <taxon>Spermatophyta</taxon>
        <taxon>Magnoliopsida</taxon>
        <taxon>eudicotyledons</taxon>
        <taxon>Gunneridae</taxon>
        <taxon>Pentapetalae</taxon>
        <taxon>rosids</taxon>
        <taxon>malvids</taxon>
        <taxon>Malvales</taxon>
        <taxon>Malvaceae</taxon>
        <taxon>Malvoideae</taxon>
        <taxon>Gossypium</taxon>
    </lineage>
</organism>
<protein>
    <recommendedName>
        <fullName evidence="3">DUF4283 domain-containing protein</fullName>
    </recommendedName>
</protein>
<dbReference type="EMBL" id="JABFAF010000013">
    <property type="protein sequence ID" value="MBA0874132.1"/>
    <property type="molecule type" value="Genomic_DNA"/>
</dbReference>
<keyword evidence="2" id="KW-1185">Reference proteome</keyword>
<sequence>MENVLGQLSINDEEEEIIHIPIDPNRENMGETFQLVGCFLTASTIHFPAMKSTMANLWHPVKGVRICDLGEK</sequence>
<reference evidence="1 2" key="1">
    <citation type="journal article" date="2019" name="Genome Biol. Evol.">
        <title>Insights into the evolution of the New World diploid cottons (Gossypium, subgenus Houzingenia) based on genome sequencing.</title>
        <authorList>
            <person name="Grover C.E."/>
            <person name="Arick M.A. 2nd"/>
            <person name="Thrash A."/>
            <person name="Conover J.L."/>
            <person name="Sanders W.S."/>
            <person name="Peterson D.G."/>
            <person name="Frelichowski J.E."/>
            <person name="Scheffler J.A."/>
            <person name="Scheffler B.E."/>
            <person name="Wendel J.F."/>
        </authorList>
    </citation>
    <scope>NUCLEOTIDE SEQUENCE [LARGE SCALE GENOMIC DNA]</scope>
    <source>
        <strain evidence="1">1</strain>
        <tissue evidence="1">Leaf</tissue>
    </source>
</reference>
<evidence type="ECO:0008006" key="3">
    <source>
        <dbReference type="Google" id="ProtNLM"/>
    </source>
</evidence>
<accession>A0A7J9MSU9</accession>
<comment type="caution">
    <text evidence="1">The sequence shown here is derived from an EMBL/GenBank/DDBJ whole genome shotgun (WGS) entry which is preliminary data.</text>
</comment>
<name>A0A7J9MSU9_GOSSC</name>
<gene>
    <name evidence="1" type="ORF">Goshw_012185</name>
</gene>
<evidence type="ECO:0000313" key="1">
    <source>
        <dbReference type="EMBL" id="MBA0874132.1"/>
    </source>
</evidence>
<feature type="non-terminal residue" evidence="1">
    <location>
        <position position="72"/>
    </location>
</feature>
<dbReference type="Proteomes" id="UP000593576">
    <property type="component" value="Unassembled WGS sequence"/>
</dbReference>
<dbReference type="AlphaFoldDB" id="A0A7J9MSU9"/>
<proteinExistence type="predicted"/>
<evidence type="ECO:0000313" key="2">
    <source>
        <dbReference type="Proteomes" id="UP000593576"/>
    </source>
</evidence>